<dbReference type="SMART" id="SM00320">
    <property type="entry name" value="WD40"/>
    <property type="match status" value="3"/>
</dbReference>
<accession>A0A9N7RR70</accession>
<evidence type="ECO:0000256" key="1">
    <source>
        <dbReference type="PROSITE-ProRule" id="PRU00221"/>
    </source>
</evidence>
<dbReference type="InterPro" id="IPR045182">
    <property type="entry name" value="JINGUBANG-like"/>
</dbReference>
<reference evidence="3" key="1">
    <citation type="submission" date="2019-12" db="EMBL/GenBank/DDBJ databases">
        <authorList>
            <person name="Scholes J."/>
        </authorList>
    </citation>
    <scope>NUCLEOTIDE SEQUENCE</scope>
</reference>
<dbReference type="InterPro" id="IPR001680">
    <property type="entry name" value="WD40_rpt"/>
</dbReference>
<dbReference type="PROSITE" id="PS50082">
    <property type="entry name" value="WD_REPEATS_2"/>
    <property type="match status" value="2"/>
</dbReference>
<dbReference type="OrthoDB" id="674604at2759"/>
<dbReference type="InterPro" id="IPR036322">
    <property type="entry name" value="WD40_repeat_dom_sf"/>
</dbReference>
<dbReference type="PANTHER" id="PTHR22844:SF363">
    <property type="entry name" value="TRANSDUCIN_WD40 REPEAT-LIKE SUPERFAMILY PROTEIN-RELATED"/>
    <property type="match status" value="1"/>
</dbReference>
<sequence>MLDIQHTPCNSNFSAYDLNRLSCEGSPIMMSPGTSPLSPRPNGLSPTTHPRLSQTGLIGSLKDLSEFAAFKSNSGLVKAIIISGDRLFTGHQDGKVRVWRAPTHKRIGTMPNFFDIFKASIRPRLKNRKDLLPVKHADAISCLSIDHDRRFLDSASWDRTSNRRGRVHGLRGRESEGVAEGGQKWGEGEARVHADAAESGVCSDGAGGEWGRVGGLHWVFGRAGELLGADIYVWMREGAVHTCLSVLTGHNWSVKCLAVEKDTEMKWVLYNGSLDKSVKVWSMSETAPNIGRMGVVQGDFNWDSIPSAMY</sequence>
<dbReference type="PANTHER" id="PTHR22844">
    <property type="entry name" value="F-BOX AND WD40 DOMAIN PROTEIN"/>
    <property type="match status" value="1"/>
</dbReference>
<dbReference type="EMBL" id="CACSLK010034002">
    <property type="protein sequence ID" value="CAA0840665.1"/>
    <property type="molecule type" value="Genomic_DNA"/>
</dbReference>
<keyword evidence="4" id="KW-1185">Reference proteome</keyword>
<keyword evidence="1" id="KW-0853">WD repeat</keyword>
<feature type="repeat" description="WD" evidence="1">
    <location>
        <begin position="70"/>
        <end position="109"/>
    </location>
</feature>
<dbReference type="Gene3D" id="2.130.10.10">
    <property type="entry name" value="YVTN repeat-like/Quinoprotein amine dehydrogenase"/>
    <property type="match status" value="2"/>
</dbReference>
<evidence type="ECO:0000313" key="3">
    <source>
        <dbReference type="EMBL" id="CAA0840665.1"/>
    </source>
</evidence>
<dbReference type="InterPro" id="IPR015943">
    <property type="entry name" value="WD40/YVTN_repeat-like_dom_sf"/>
</dbReference>
<proteinExistence type="predicted"/>
<feature type="region of interest" description="Disordered" evidence="2">
    <location>
        <begin position="29"/>
        <end position="49"/>
    </location>
</feature>
<evidence type="ECO:0000313" key="4">
    <source>
        <dbReference type="Proteomes" id="UP001153555"/>
    </source>
</evidence>
<comment type="caution">
    <text evidence="3">The sequence shown here is derived from an EMBL/GenBank/DDBJ whole genome shotgun (WGS) entry which is preliminary data.</text>
</comment>
<dbReference type="SUPFAM" id="SSF50978">
    <property type="entry name" value="WD40 repeat-like"/>
    <property type="match status" value="1"/>
</dbReference>
<dbReference type="Pfam" id="PF00400">
    <property type="entry name" value="WD40"/>
    <property type="match status" value="1"/>
</dbReference>
<dbReference type="Proteomes" id="UP001153555">
    <property type="component" value="Unassembled WGS sequence"/>
</dbReference>
<feature type="repeat" description="WD" evidence="1">
    <location>
        <begin position="247"/>
        <end position="284"/>
    </location>
</feature>
<evidence type="ECO:0000256" key="2">
    <source>
        <dbReference type="SAM" id="MobiDB-lite"/>
    </source>
</evidence>
<dbReference type="AlphaFoldDB" id="A0A9N7RR70"/>
<protein>
    <submittedName>
        <fullName evidence="3">Transducin/WD40 repeat-like superfamily protein</fullName>
    </submittedName>
</protein>
<gene>
    <name evidence="3" type="ORF">SHERM_06707</name>
</gene>
<name>A0A9N7RR70_STRHE</name>
<organism evidence="3 4">
    <name type="scientific">Striga hermonthica</name>
    <name type="common">Purple witchweed</name>
    <name type="synonym">Buchnera hermonthica</name>
    <dbReference type="NCBI Taxonomy" id="68872"/>
    <lineage>
        <taxon>Eukaryota</taxon>
        <taxon>Viridiplantae</taxon>
        <taxon>Streptophyta</taxon>
        <taxon>Embryophyta</taxon>
        <taxon>Tracheophyta</taxon>
        <taxon>Spermatophyta</taxon>
        <taxon>Magnoliopsida</taxon>
        <taxon>eudicotyledons</taxon>
        <taxon>Gunneridae</taxon>
        <taxon>Pentapetalae</taxon>
        <taxon>asterids</taxon>
        <taxon>lamiids</taxon>
        <taxon>Lamiales</taxon>
        <taxon>Orobanchaceae</taxon>
        <taxon>Buchnereae</taxon>
        <taxon>Striga</taxon>
    </lineage>
</organism>